<keyword evidence="2" id="KW-1185">Reference proteome</keyword>
<gene>
    <name evidence="1" type="ORF">AMECASPLE_022534</name>
</gene>
<dbReference type="Proteomes" id="UP001469553">
    <property type="component" value="Unassembled WGS sequence"/>
</dbReference>
<proteinExistence type="predicted"/>
<dbReference type="EMBL" id="JAHRIP010002016">
    <property type="protein sequence ID" value="MEQ2280693.1"/>
    <property type="molecule type" value="Genomic_DNA"/>
</dbReference>
<protein>
    <submittedName>
        <fullName evidence="1">Uncharacterized protein</fullName>
    </submittedName>
</protein>
<comment type="caution">
    <text evidence="1">The sequence shown here is derived from an EMBL/GenBank/DDBJ whole genome shotgun (WGS) entry which is preliminary data.</text>
</comment>
<accession>A0ABV0XGU8</accession>
<evidence type="ECO:0000313" key="1">
    <source>
        <dbReference type="EMBL" id="MEQ2280693.1"/>
    </source>
</evidence>
<reference evidence="1 2" key="1">
    <citation type="submission" date="2021-06" db="EMBL/GenBank/DDBJ databases">
        <authorList>
            <person name="Palmer J.M."/>
        </authorList>
    </citation>
    <scope>NUCLEOTIDE SEQUENCE [LARGE SCALE GENOMIC DNA]</scope>
    <source>
        <strain evidence="1 2">AS_MEX2019</strain>
        <tissue evidence="1">Muscle</tissue>
    </source>
</reference>
<name>A0ABV0XGU8_9TELE</name>
<evidence type="ECO:0000313" key="2">
    <source>
        <dbReference type="Proteomes" id="UP001469553"/>
    </source>
</evidence>
<organism evidence="1 2">
    <name type="scientific">Ameca splendens</name>
    <dbReference type="NCBI Taxonomy" id="208324"/>
    <lineage>
        <taxon>Eukaryota</taxon>
        <taxon>Metazoa</taxon>
        <taxon>Chordata</taxon>
        <taxon>Craniata</taxon>
        <taxon>Vertebrata</taxon>
        <taxon>Euteleostomi</taxon>
        <taxon>Actinopterygii</taxon>
        <taxon>Neopterygii</taxon>
        <taxon>Teleostei</taxon>
        <taxon>Neoteleostei</taxon>
        <taxon>Acanthomorphata</taxon>
        <taxon>Ovalentaria</taxon>
        <taxon>Atherinomorphae</taxon>
        <taxon>Cyprinodontiformes</taxon>
        <taxon>Goodeidae</taxon>
        <taxon>Ameca</taxon>
    </lineage>
</organism>
<sequence>MDRTVERRVTGLGTSGSHRFADHMVLLVPSSYNLQCALERFIAEMRVTSSKSEPINPNWRRVMDDTRSKAKPQCLGVLFFRDDGMLQEMDKWVRVSSAATRALLQTVVVKICIQ</sequence>